<evidence type="ECO:0000256" key="3">
    <source>
        <dbReference type="ARBA" id="ARBA00023157"/>
    </source>
</evidence>
<keyword evidence="4" id="KW-0676">Redox-active center</keyword>
<evidence type="ECO:0000313" key="6">
    <source>
        <dbReference type="EMBL" id="GAJ09101.1"/>
    </source>
</evidence>
<dbReference type="SUPFAM" id="SSF52833">
    <property type="entry name" value="Thioredoxin-like"/>
    <property type="match status" value="1"/>
</dbReference>
<evidence type="ECO:0000256" key="4">
    <source>
        <dbReference type="ARBA" id="ARBA00023284"/>
    </source>
</evidence>
<sequence>MIEELTQENFEAKVLDSSIPVIVDFYARWCTPCKPVSNMLDKLSGEYGGKVKFYQLDTDKNTELSDKLKVSRLPTVLFMAGGKIDIQRGTTTEDK</sequence>
<dbReference type="PROSITE" id="PS00194">
    <property type="entry name" value="THIOREDOXIN_1"/>
    <property type="match status" value="1"/>
</dbReference>
<comment type="caution">
    <text evidence="6">The sequence shown here is derived from an EMBL/GenBank/DDBJ whole genome shotgun (WGS) entry which is preliminary data.</text>
</comment>
<dbReference type="Gene3D" id="3.40.30.10">
    <property type="entry name" value="Glutaredoxin"/>
    <property type="match status" value="1"/>
</dbReference>
<dbReference type="Pfam" id="PF00085">
    <property type="entry name" value="Thioredoxin"/>
    <property type="match status" value="1"/>
</dbReference>
<name>X1V8I5_9ZZZZ</name>
<dbReference type="PANTHER" id="PTHR45663">
    <property type="entry name" value="GEO12009P1"/>
    <property type="match status" value="1"/>
</dbReference>
<dbReference type="PIRSF" id="PIRSF000077">
    <property type="entry name" value="Thioredoxin"/>
    <property type="match status" value="1"/>
</dbReference>
<reference evidence="6" key="1">
    <citation type="journal article" date="2014" name="Front. Microbiol.">
        <title>High frequency of phylogenetically diverse reductive dehalogenase-homologous genes in deep subseafloor sedimentary metagenomes.</title>
        <authorList>
            <person name="Kawai M."/>
            <person name="Futagami T."/>
            <person name="Toyoda A."/>
            <person name="Takaki Y."/>
            <person name="Nishi S."/>
            <person name="Hori S."/>
            <person name="Arai W."/>
            <person name="Tsubouchi T."/>
            <person name="Morono Y."/>
            <person name="Uchiyama I."/>
            <person name="Ito T."/>
            <person name="Fujiyama A."/>
            <person name="Inagaki F."/>
            <person name="Takami H."/>
        </authorList>
    </citation>
    <scope>NUCLEOTIDE SEQUENCE</scope>
    <source>
        <strain evidence="6">Expedition CK06-06</strain>
    </source>
</reference>
<organism evidence="6">
    <name type="scientific">marine sediment metagenome</name>
    <dbReference type="NCBI Taxonomy" id="412755"/>
    <lineage>
        <taxon>unclassified sequences</taxon>
        <taxon>metagenomes</taxon>
        <taxon>ecological metagenomes</taxon>
    </lineage>
</organism>
<evidence type="ECO:0000256" key="1">
    <source>
        <dbReference type="ARBA" id="ARBA00022448"/>
    </source>
</evidence>
<accession>X1V8I5</accession>
<keyword evidence="1" id="KW-0813">Transport</keyword>
<protein>
    <recommendedName>
        <fullName evidence="5">Thioredoxin domain-containing protein</fullName>
    </recommendedName>
</protein>
<dbReference type="EMBL" id="BARW01026770">
    <property type="protein sequence ID" value="GAJ09101.1"/>
    <property type="molecule type" value="Genomic_DNA"/>
</dbReference>
<evidence type="ECO:0000259" key="5">
    <source>
        <dbReference type="PROSITE" id="PS51352"/>
    </source>
</evidence>
<evidence type="ECO:0000256" key="2">
    <source>
        <dbReference type="ARBA" id="ARBA00022982"/>
    </source>
</evidence>
<dbReference type="PROSITE" id="PS51352">
    <property type="entry name" value="THIOREDOXIN_2"/>
    <property type="match status" value="1"/>
</dbReference>
<dbReference type="AlphaFoldDB" id="X1V8I5"/>
<dbReference type="GO" id="GO:0005737">
    <property type="term" value="C:cytoplasm"/>
    <property type="evidence" value="ECO:0007669"/>
    <property type="project" value="TreeGrafter"/>
</dbReference>
<dbReference type="GO" id="GO:0015035">
    <property type="term" value="F:protein-disulfide reductase activity"/>
    <property type="evidence" value="ECO:0007669"/>
    <property type="project" value="InterPro"/>
</dbReference>
<dbReference type="InterPro" id="IPR017937">
    <property type="entry name" value="Thioredoxin_CS"/>
</dbReference>
<keyword evidence="3" id="KW-1015">Disulfide bond</keyword>
<feature type="domain" description="Thioredoxin" evidence="5">
    <location>
        <begin position="1"/>
        <end position="95"/>
    </location>
</feature>
<dbReference type="InterPro" id="IPR013766">
    <property type="entry name" value="Thioredoxin_domain"/>
</dbReference>
<dbReference type="InterPro" id="IPR036249">
    <property type="entry name" value="Thioredoxin-like_sf"/>
</dbReference>
<gene>
    <name evidence="6" type="ORF">S12H4_43589</name>
</gene>
<proteinExistence type="predicted"/>
<dbReference type="InterPro" id="IPR005746">
    <property type="entry name" value="Thioredoxin"/>
</dbReference>
<keyword evidence="2" id="KW-0249">Electron transport</keyword>
<dbReference type="PANTHER" id="PTHR45663:SF11">
    <property type="entry name" value="GEO12009P1"/>
    <property type="match status" value="1"/>
</dbReference>
<dbReference type="CDD" id="cd02947">
    <property type="entry name" value="TRX_family"/>
    <property type="match status" value="1"/>
</dbReference>
<feature type="non-terminal residue" evidence="6">
    <location>
        <position position="95"/>
    </location>
</feature>